<protein>
    <submittedName>
        <fullName evidence="1">Uncharacterized protein</fullName>
    </submittedName>
</protein>
<dbReference type="AlphaFoldDB" id="A0A934T0N2"/>
<evidence type="ECO:0000313" key="2">
    <source>
        <dbReference type="Proteomes" id="UP000622890"/>
    </source>
</evidence>
<organism evidence="1 2">
    <name type="scientific">Noviherbaspirillum pedocola</name>
    <dbReference type="NCBI Taxonomy" id="2801341"/>
    <lineage>
        <taxon>Bacteria</taxon>
        <taxon>Pseudomonadati</taxon>
        <taxon>Pseudomonadota</taxon>
        <taxon>Betaproteobacteria</taxon>
        <taxon>Burkholderiales</taxon>
        <taxon>Oxalobacteraceae</taxon>
        <taxon>Noviherbaspirillum</taxon>
    </lineage>
</organism>
<dbReference type="Proteomes" id="UP000622890">
    <property type="component" value="Unassembled WGS sequence"/>
</dbReference>
<comment type="caution">
    <text evidence="1">The sequence shown here is derived from an EMBL/GenBank/DDBJ whole genome shotgun (WGS) entry which is preliminary data.</text>
</comment>
<evidence type="ECO:0000313" key="1">
    <source>
        <dbReference type="EMBL" id="MBK4736349.1"/>
    </source>
</evidence>
<reference evidence="1" key="1">
    <citation type="submission" date="2021-01" db="EMBL/GenBank/DDBJ databases">
        <title>Genome sequence of strain Noviherbaspirillum sp. DKR-6.</title>
        <authorList>
            <person name="Chaudhary D.K."/>
        </authorList>
    </citation>
    <scope>NUCLEOTIDE SEQUENCE</scope>
    <source>
        <strain evidence="1">DKR-6</strain>
    </source>
</reference>
<dbReference type="EMBL" id="JAEPBG010000007">
    <property type="protein sequence ID" value="MBK4736349.1"/>
    <property type="molecule type" value="Genomic_DNA"/>
</dbReference>
<name>A0A934T0N2_9BURK</name>
<keyword evidence="2" id="KW-1185">Reference proteome</keyword>
<dbReference type="RefSeq" id="WP_200593722.1">
    <property type="nucleotide sequence ID" value="NZ_JAEPBG010000007.1"/>
</dbReference>
<accession>A0A934T0N2</accession>
<proteinExistence type="predicted"/>
<sequence length="70" mass="7763">MNLNELESAVATAFPIFKKYSPNPAVTLSSGPAPICLQDFLFTAMSESDRNTLKAAGWRTNGYVAWYYQP</sequence>
<gene>
    <name evidence="1" type="ORF">JJB74_17140</name>
</gene>